<feature type="region of interest" description="Disordered" evidence="1">
    <location>
        <begin position="1"/>
        <end position="157"/>
    </location>
</feature>
<evidence type="ECO:0000256" key="1">
    <source>
        <dbReference type="SAM" id="MobiDB-lite"/>
    </source>
</evidence>
<accession>A0A480EEY6</accession>
<sequence>MTGRDCLSIFSTQDSPFGDASLGRSHYWPSRSQTWHPKTLSSSRSQRSRLPEAPKALATCPNSSELFEESWPPSSGTPSPPSTTEGQMGASPPPTLTDSGDSVVAKYINRFRQAQPTSREERQSAGPTPADFWWLQPESPDPNRQLAEGASEPEGRLSTSIPTLAKVASASQAKATAPLQEIKQSLNTWNSSLLDLETLSLQSRAARLLKRSKASISSSSLSPSDASSSSFPISSDGLSPFSITFTPDSSKGSVPKAEATPAPAPVPASAPVSSRAPLRPEDDILYQWRQRRKLEQARGSQGDGTWVLPGTPALTTTVPVPISRQTSAPTETLSSLGTQPNCLPLWGSVAPPFPKEAFPVERPIIPGFSPPIFWGPSPHGFFWAPQPGPWVSLGATPSMPPASTTAPPASTSAPQASTSTPPASTPTPPASTSAPPAAPQGLPTPAPSSPAESERQRSKPRRSRTPSRGSAGRVKAAEDGPGPQLKGALGQVVAARLFPDSLEDTPPRPEGPPPPEAESRKVKAAPFQSKVTSPRPEVTAPLSESWCPQAETPPARSEAESQNGKAMLPLAGPVPRKDKDTPWTEAGRLLPKVPPPPAEEAATRVKAPPPPLKAGLLEVVATPSTAAGHASSDLLSQAARLLKAAEDSDGSEFQDDPVLQVLRVQRAELRQQKRKVDTQLSRLLGHTEDPGSWSPPARSPPGVPRNATAERRRLC</sequence>
<dbReference type="PANTHER" id="PTHR22045:SF6">
    <property type="entry name" value="PROLINE AND SERINE-RICH PROTEIN 3"/>
    <property type="match status" value="1"/>
</dbReference>
<protein>
    <submittedName>
        <fullName evidence="2">Proline and serine-rich protein 3 isoform X6</fullName>
    </submittedName>
</protein>
<dbReference type="PANTHER" id="PTHR22045">
    <property type="entry name" value="PROLINE AND SERINE-RICH PROTEIN 3"/>
    <property type="match status" value="1"/>
</dbReference>
<dbReference type="EMBL" id="DQIR01031067">
    <property type="protein sequence ID" value="HCZ86542.1"/>
    <property type="molecule type" value="Transcribed_RNA"/>
</dbReference>
<dbReference type="AlphaFoldDB" id="A0A480EEY6"/>
<dbReference type="OMA" id="SPPGFFW"/>
<proteinExistence type="predicted"/>
<dbReference type="InterPro" id="IPR037646">
    <property type="entry name" value="PROSER3"/>
</dbReference>
<feature type="region of interest" description="Disordered" evidence="1">
    <location>
        <begin position="393"/>
        <end position="610"/>
    </location>
</feature>
<feature type="region of interest" description="Disordered" evidence="1">
    <location>
        <begin position="214"/>
        <end position="233"/>
    </location>
</feature>
<feature type="compositionally biased region" description="Low complexity" evidence="1">
    <location>
        <begin position="395"/>
        <end position="422"/>
    </location>
</feature>
<organism evidence="2">
    <name type="scientific">Sus scrofa</name>
    <name type="common">Pig</name>
    <dbReference type="NCBI Taxonomy" id="9823"/>
    <lineage>
        <taxon>Eukaryota</taxon>
        <taxon>Metazoa</taxon>
        <taxon>Chordata</taxon>
        <taxon>Craniata</taxon>
        <taxon>Vertebrata</taxon>
        <taxon>Euteleostomi</taxon>
        <taxon>Mammalia</taxon>
        <taxon>Eutheria</taxon>
        <taxon>Laurasiatheria</taxon>
        <taxon>Artiodactyla</taxon>
        <taxon>Suina</taxon>
        <taxon>Suidae</taxon>
        <taxon>Sus</taxon>
    </lineage>
</organism>
<feature type="region of interest" description="Disordered" evidence="1">
    <location>
        <begin position="244"/>
        <end position="276"/>
    </location>
</feature>
<evidence type="ECO:0000313" key="2">
    <source>
        <dbReference type="EMBL" id="HCZ86542.1"/>
    </source>
</evidence>
<feature type="region of interest" description="Disordered" evidence="1">
    <location>
        <begin position="670"/>
        <end position="715"/>
    </location>
</feature>
<name>A0A480EEY6_PIG</name>
<reference evidence="2" key="1">
    <citation type="journal article" date="2019" name="PeerJ">
        <title>Genes of the pig, Sus scrofa, reconstructed with EvidentialGene.</title>
        <authorList>
            <person name="Gilbert D.G."/>
        </authorList>
    </citation>
    <scope>NUCLEOTIDE SEQUENCE</scope>
</reference>
<feature type="compositionally biased region" description="Pro residues" evidence="1">
    <location>
        <begin position="436"/>
        <end position="448"/>
    </location>
</feature>
<feature type="compositionally biased region" description="Polar residues" evidence="1">
    <location>
        <begin position="30"/>
        <end position="40"/>
    </location>
</feature>
<feature type="compositionally biased region" description="Low complexity" evidence="1">
    <location>
        <begin position="69"/>
        <end position="86"/>
    </location>
</feature>